<keyword evidence="11" id="KW-1133">Transmembrane helix</keyword>
<evidence type="ECO:0000313" key="13">
    <source>
        <dbReference type="Proteomes" id="UP000188268"/>
    </source>
</evidence>
<dbReference type="OMA" id="PRCPLSI"/>
<keyword evidence="4" id="KW-0509">mRNA transport</keyword>
<dbReference type="PANTHER" id="PTHR12960">
    <property type="entry name" value="GLE-1-RELATED"/>
    <property type="match status" value="1"/>
</dbReference>
<protein>
    <recommendedName>
        <fullName evidence="9">mRNA export factor GLE1</fullName>
    </recommendedName>
    <alternativeName>
        <fullName evidence="10">Nucleoporin GLE1</fullName>
    </alternativeName>
</protein>
<dbReference type="Pfam" id="PF07817">
    <property type="entry name" value="GLE1"/>
    <property type="match status" value="1"/>
</dbReference>
<accession>A0A1R3JF43</accession>
<dbReference type="AlphaFoldDB" id="A0A1R3JF43"/>
<evidence type="ECO:0000256" key="6">
    <source>
        <dbReference type="ARBA" id="ARBA00023010"/>
    </source>
</evidence>
<name>A0A1R3JF43_COCAP</name>
<proteinExistence type="inferred from homology"/>
<dbReference type="GO" id="GO:0016973">
    <property type="term" value="P:poly(A)+ mRNA export from nucleus"/>
    <property type="evidence" value="ECO:0007669"/>
    <property type="project" value="InterPro"/>
</dbReference>
<dbReference type="GO" id="GO:0000822">
    <property type="term" value="F:inositol hexakisphosphate binding"/>
    <property type="evidence" value="ECO:0007669"/>
    <property type="project" value="TreeGrafter"/>
</dbReference>
<keyword evidence="13" id="KW-1185">Reference proteome</keyword>
<evidence type="ECO:0000256" key="4">
    <source>
        <dbReference type="ARBA" id="ARBA00022816"/>
    </source>
</evidence>
<dbReference type="PANTHER" id="PTHR12960:SF0">
    <property type="entry name" value="MRNA EXPORT FACTOR GLE1"/>
    <property type="match status" value="1"/>
</dbReference>
<dbReference type="Gene3D" id="1.25.40.510">
    <property type="entry name" value="GLE1-like"/>
    <property type="match status" value="1"/>
</dbReference>
<dbReference type="Gramene" id="OMO93411">
    <property type="protein sequence ID" value="OMO93411"/>
    <property type="gene ID" value="CCACVL1_06502"/>
</dbReference>
<evidence type="ECO:0000313" key="12">
    <source>
        <dbReference type="EMBL" id="OMO93411.1"/>
    </source>
</evidence>
<keyword evidence="11" id="KW-0812">Transmembrane</keyword>
<dbReference type="GO" id="GO:0031369">
    <property type="term" value="F:translation initiation factor binding"/>
    <property type="evidence" value="ECO:0007669"/>
    <property type="project" value="TreeGrafter"/>
</dbReference>
<dbReference type="OrthoDB" id="420884at2759"/>
<keyword evidence="6" id="KW-0811">Translocation</keyword>
<keyword evidence="8" id="KW-0539">Nucleus</keyword>
<reference evidence="12 13" key="1">
    <citation type="submission" date="2013-09" db="EMBL/GenBank/DDBJ databases">
        <title>Corchorus capsularis genome sequencing.</title>
        <authorList>
            <person name="Alam M."/>
            <person name="Haque M.S."/>
            <person name="Islam M.S."/>
            <person name="Emdad E.M."/>
            <person name="Islam M.M."/>
            <person name="Ahmed B."/>
            <person name="Halim A."/>
            <person name="Hossen Q.M.M."/>
            <person name="Hossain M.Z."/>
            <person name="Ahmed R."/>
            <person name="Khan M.M."/>
            <person name="Islam R."/>
            <person name="Rashid M.M."/>
            <person name="Khan S.A."/>
            <person name="Rahman M.S."/>
            <person name="Alam M."/>
        </authorList>
    </citation>
    <scope>NUCLEOTIDE SEQUENCE [LARGE SCALE GENOMIC DNA]</scope>
    <source>
        <strain evidence="13">cv. CVL-1</strain>
        <tissue evidence="12">Whole seedling</tissue>
    </source>
</reference>
<evidence type="ECO:0000256" key="5">
    <source>
        <dbReference type="ARBA" id="ARBA00022927"/>
    </source>
</evidence>
<sequence length="496" mass="56270">MGAVKLEIRCPRNVNGIGIEPDPDWSFDALLSELDSLEKKLINVSSSVPLPSTKTKPREIYGEKGVKKRSPNALVMKISDSEFEDSESEAVEVNDGAFVKAAQFNYDEFYLSGSDDDSESDNEWCLQARTDEAGLHQVGVKEEIRNRISALETDLMNETEKCCSAHAKVEKYREARLEVERKIDVQYQRRIAQGLDNYLTAIQRDHDLKSQIEERRITRDAAPEEAKRLGQEMAKAEAEAKPKLIRAAESGLKQERERLEKLKEWDIEIRNQLSLRSSSNVDFGSIERHIGRLIRQIRGTRDNVSRKASELIKIFNNPQYCPQAISIGYFANKVVSHCESPSFDDAAFACGYVIVLVTSQFPQAMDLVVAQLQRACIYIVPKHISYSNSSAFESREAYWKAIGYREEEDGKIESSKDYLKRLECYMKLYGALVQTEVPGCPNFHGLEQGWAWLARFLNALPANIYTAVALNGFLQMAGFALFTKYKSQFIKLLNIV</sequence>
<organism evidence="12 13">
    <name type="scientific">Corchorus capsularis</name>
    <name type="common">Jute</name>
    <dbReference type="NCBI Taxonomy" id="210143"/>
    <lineage>
        <taxon>Eukaryota</taxon>
        <taxon>Viridiplantae</taxon>
        <taxon>Streptophyta</taxon>
        <taxon>Embryophyta</taxon>
        <taxon>Tracheophyta</taxon>
        <taxon>Spermatophyta</taxon>
        <taxon>Magnoliopsida</taxon>
        <taxon>eudicotyledons</taxon>
        <taxon>Gunneridae</taxon>
        <taxon>Pentapetalae</taxon>
        <taxon>rosids</taxon>
        <taxon>malvids</taxon>
        <taxon>Malvales</taxon>
        <taxon>Malvaceae</taxon>
        <taxon>Grewioideae</taxon>
        <taxon>Apeibeae</taxon>
        <taxon>Corchorus</taxon>
    </lineage>
</organism>
<evidence type="ECO:0000256" key="2">
    <source>
        <dbReference type="ARBA" id="ARBA00011056"/>
    </source>
</evidence>
<comment type="caution">
    <text evidence="12">The sequence shown here is derived from an EMBL/GenBank/DDBJ whole genome shotgun (WGS) entry which is preliminary data.</text>
</comment>
<comment type="similarity">
    <text evidence="2">Belongs to the GLE1 family.</text>
</comment>
<keyword evidence="7" id="KW-0906">Nuclear pore complex</keyword>
<dbReference type="InterPro" id="IPR038506">
    <property type="entry name" value="GLE1-like_sf"/>
</dbReference>
<evidence type="ECO:0000256" key="7">
    <source>
        <dbReference type="ARBA" id="ARBA00023132"/>
    </source>
</evidence>
<gene>
    <name evidence="12" type="ORF">CCACVL1_06502</name>
</gene>
<dbReference type="GO" id="GO:0005543">
    <property type="term" value="F:phospholipid binding"/>
    <property type="evidence" value="ECO:0007669"/>
    <property type="project" value="TreeGrafter"/>
</dbReference>
<evidence type="ECO:0000256" key="1">
    <source>
        <dbReference type="ARBA" id="ARBA00004567"/>
    </source>
</evidence>
<keyword evidence="5" id="KW-0653">Protein transport</keyword>
<dbReference type="GO" id="GO:0044614">
    <property type="term" value="C:nuclear pore cytoplasmic filaments"/>
    <property type="evidence" value="ECO:0007669"/>
    <property type="project" value="TreeGrafter"/>
</dbReference>
<dbReference type="GO" id="GO:0005737">
    <property type="term" value="C:cytoplasm"/>
    <property type="evidence" value="ECO:0007669"/>
    <property type="project" value="TreeGrafter"/>
</dbReference>
<evidence type="ECO:0000256" key="10">
    <source>
        <dbReference type="ARBA" id="ARBA00029983"/>
    </source>
</evidence>
<dbReference type="GO" id="GO:0015031">
    <property type="term" value="P:protein transport"/>
    <property type="evidence" value="ECO:0007669"/>
    <property type="project" value="UniProtKB-KW"/>
</dbReference>
<keyword evidence="11" id="KW-0472">Membrane</keyword>
<evidence type="ECO:0000256" key="3">
    <source>
        <dbReference type="ARBA" id="ARBA00022448"/>
    </source>
</evidence>
<dbReference type="InterPro" id="IPR012476">
    <property type="entry name" value="GLE1"/>
</dbReference>
<dbReference type="STRING" id="210143.A0A1R3JF43"/>
<evidence type="ECO:0000256" key="11">
    <source>
        <dbReference type="SAM" id="Phobius"/>
    </source>
</evidence>
<comment type="subcellular location">
    <subcellularLocation>
        <location evidence="1">Nucleus</location>
        <location evidence="1">Nuclear pore complex</location>
    </subcellularLocation>
</comment>
<evidence type="ECO:0000256" key="8">
    <source>
        <dbReference type="ARBA" id="ARBA00023242"/>
    </source>
</evidence>
<evidence type="ECO:0000256" key="9">
    <source>
        <dbReference type="ARBA" id="ARBA00026227"/>
    </source>
</evidence>
<dbReference type="EMBL" id="AWWV01008079">
    <property type="protein sequence ID" value="OMO93411.1"/>
    <property type="molecule type" value="Genomic_DNA"/>
</dbReference>
<dbReference type="Proteomes" id="UP000188268">
    <property type="component" value="Unassembled WGS sequence"/>
</dbReference>
<feature type="transmembrane region" description="Helical" evidence="11">
    <location>
        <begin position="464"/>
        <end position="482"/>
    </location>
</feature>
<keyword evidence="3" id="KW-0813">Transport</keyword>